<keyword evidence="1" id="KW-0479">Metal-binding</keyword>
<feature type="domain" description="Peptidase M20 dimerisation" evidence="3">
    <location>
        <begin position="205"/>
        <end position="299"/>
    </location>
</feature>
<comment type="cofactor">
    <cofactor evidence="1">
        <name>Mn(2+)</name>
        <dbReference type="ChEBI" id="CHEBI:29035"/>
    </cofactor>
    <text evidence="1">The Mn(2+) ion enhances activity.</text>
</comment>
<dbReference type="AlphaFoldDB" id="A0A4P6QAC7"/>
<gene>
    <name evidence="4" type="primary">yxeP4</name>
    <name evidence="4" type="ORF">EKD16_24695</name>
</gene>
<dbReference type="Pfam" id="PF01546">
    <property type="entry name" value="Peptidase_M20"/>
    <property type="match status" value="1"/>
</dbReference>
<keyword evidence="1" id="KW-0464">Manganese</keyword>
<dbReference type="GO" id="GO:0016787">
    <property type="term" value="F:hydrolase activity"/>
    <property type="evidence" value="ECO:0007669"/>
    <property type="project" value="UniProtKB-KW"/>
</dbReference>
<dbReference type="InterPro" id="IPR002933">
    <property type="entry name" value="Peptidase_M20"/>
</dbReference>
<evidence type="ECO:0000256" key="1">
    <source>
        <dbReference type="PIRSR" id="PIRSR005962-1"/>
    </source>
</evidence>
<accession>A0A4P6QAC7</accession>
<dbReference type="SUPFAM" id="SSF55031">
    <property type="entry name" value="Bacterial exopeptidase dimerisation domain"/>
    <property type="match status" value="1"/>
</dbReference>
<evidence type="ECO:0000313" key="4">
    <source>
        <dbReference type="EMBL" id="QBI56681.1"/>
    </source>
</evidence>
<dbReference type="InterPro" id="IPR036264">
    <property type="entry name" value="Bact_exopeptidase_dim_dom"/>
</dbReference>
<feature type="binding site" evidence="1">
    <location>
        <position position="395"/>
    </location>
    <ligand>
        <name>Mn(2+)</name>
        <dbReference type="ChEBI" id="CHEBI:29035"/>
        <label>2</label>
    </ligand>
</feature>
<dbReference type="Pfam" id="PF07687">
    <property type="entry name" value="M20_dimer"/>
    <property type="match status" value="1"/>
</dbReference>
<keyword evidence="4" id="KW-0378">Hydrolase</keyword>
<dbReference type="InterPro" id="IPR011650">
    <property type="entry name" value="Peptidase_M20_dimer"/>
</dbReference>
<dbReference type="PANTHER" id="PTHR11014">
    <property type="entry name" value="PEPTIDASE M20 FAMILY MEMBER"/>
    <property type="match status" value="1"/>
</dbReference>
<dbReference type="KEGG" id="strr:EKD16_24695"/>
<proteinExistence type="predicted"/>
<dbReference type="InterPro" id="IPR017439">
    <property type="entry name" value="Amidohydrolase"/>
</dbReference>
<dbReference type="EC" id="3.-.-.-" evidence="4"/>
<dbReference type="Gene3D" id="3.30.70.360">
    <property type="match status" value="1"/>
</dbReference>
<dbReference type="Gene3D" id="3.40.630.10">
    <property type="entry name" value="Zn peptidases"/>
    <property type="match status" value="1"/>
</dbReference>
<dbReference type="Proteomes" id="UP000292235">
    <property type="component" value="Chromosome"/>
</dbReference>
<feature type="binding site" evidence="1">
    <location>
        <position position="182"/>
    </location>
    <ligand>
        <name>Mn(2+)</name>
        <dbReference type="ChEBI" id="CHEBI:29035"/>
        <label>2</label>
    </ligand>
</feature>
<dbReference type="OrthoDB" id="9777385at2"/>
<feature type="binding site" evidence="1">
    <location>
        <position position="119"/>
    </location>
    <ligand>
        <name>Mn(2+)</name>
        <dbReference type="ChEBI" id="CHEBI:29035"/>
        <label>2</label>
    </ligand>
</feature>
<evidence type="ECO:0000313" key="5">
    <source>
        <dbReference type="Proteomes" id="UP000292235"/>
    </source>
</evidence>
<sequence length="426" mass="44502">MSDSAGATGAAASLFADLDRRAAALEPFYEDLHRNPELAFRETRTAGLGAQRLEAAGYAVTTGIGGTGVVGVLSNGAGPVVLLRADMDGLPVREDSGLAYASTATGEWNGSQVPVMHACGHDVHVACLIGAAELLADRRDAWSGTVVALLQPAEETGEGARAMLDDGLYDRVPMPDAVLAQHVTPLAAGHLAFCAGAFMAASDQLRITFRGRGGHGSRPEAAVDPVLMAAAFVQRVQAVVSRETTPGERVVVTVGSITAGDTPNVIPEEAVALLNLRSFDPGVRERALASIDRIAAAEAQASGAPHPPQTEHIGSFPVGHNDDDAVEAVNAAFRREFGAEHLHRLDPATGSEDVGHLAEAAGAPMYYWWLGGWEPAEFARLHAAGRAALELPANHSPRFAPLKRPTLDTGVRALVTAALSRLTAER</sequence>
<evidence type="ECO:0000259" key="3">
    <source>
        <dbReference type="Pfam" id="PF07687"/>
    </source>
</evidence>
<dbReference type="PIRSF" id="PIRSF005962">
    <property type="entry name" value="Pept_M20D_amidohydro"/>
    <property type="match status" value="1"/>
</dbReference>
<feature type="binding site" evidence="1">
    <location>
        <position position="155"/>
    </location>
    <ligand>
        <name>Mn(2+)</name>
        <dbReference type="ChEBI" id="CHEBI:29035"/>
        <label>2</label>
    </ligand>
</feature>
<dbReference type="SUPFAM" id="SSF53187">
    <property type="entry name" value="Zn-dependent exopeptidases"/>
    <property type="match status" value="1"/>
</dbReference>
<dbReference type="EMBL" id="CP036455">
    <property type="protein sequence ID" value="QBI56681.1"/>
    <property type="molecule type" value="Genomic_DNA"/>
</dbReference>
<dbReference type="GO" id="GO:0046872">
    <property type="term" value="F:metal ion binding"/>
    <property type="evidence" value="ECO:0007669"/>
    <property type="project" value="UniProtKB-KW"/>
</dbReference>
<evidence type="ECO:0000256" key="2">
    <source>
        <dbReference type="SAM" id="MobiDB-lite"/>
    </source>
</evidence>
<protein>
    <submittedName>
        <fullName evidence="4">Putative hydrolase YxeP</fullName>
        <ecNumber evidence="4">3.-.-.-</ecNumber>
    </submittedName>
</protein>
<feature type="binding site" evidence="1">
    <location>
        <position position="121"/>
    </location>
    <ligand>
        <name>Mn(2+)</name>
        <dbReference type="ChEBI" id="CHEBI:29035"/>
        <label>2</label>
    </ligand>
</feature>
<dbReference type="NCBIfam" id="TIGR01891">
    <property type="entry name" value="amidohydrolases"/>
    <property type="match status" value="1"/>
</dbReference>
<keyword evidence="5" id="KW-1185">Reference proteome</keyword>
<feature type="region of interest" description="Disordered" evidence="2">
    <location>
        <begin position="299"/>
        <end position="318"/>
    </location>
</feature>
<reference evidence="4 5" key="1">
    <citation type="submission" date="2019-02" db="EMBL/GenBank/DDBJ databases">
        <authorList>
            <person name="Khodamoradi S."/>
            <person name="Hahnke R.L."/>
            <person name="Kaempfer P."/>
            <person name="Schumann P."/>
            <person name="Rohde M."/>
            <person name="Steinert M."/>
            <person name="Luzhetskyy A."/>
            <person name="Wink J."/>
            <person name="Ruckert C."/>
        </authorList>
    </citation>
    <scope>NUCLEOTIDE SEQUENCE [LARGE SCALE GENOMIC DNA]</scope>
    <source>
        <strain evidence="4 5">M2</strain>
    </source>
</reference>
<organism evidence="4 5">
    <name type="scientific">Streptomonospora litoralis</name>
    <dbReference type="NCBI Taxonomy" id="2498135"/>
    <lineage>
        <taxon>Bacteria</taxon>
        <taxon>Bacillati</taxon>
        <taxon>Actinomycetota</taxon>
        <taxon>Actinomycetes</taxon>
        <taxon>Streptosporangiales</taxon>
        <taxon>Nocardiopsidaceae</taxon>
        <taxon>Streptomonospora</taxon>
    </lineage>
</organism>
<dbReference type="PANTHER" id="PTHR11014:SF63">
    <property type="entry name" value="METALLOPEPTIDASE, PUTATIVE (AFU_ORTHOLOGUE AFUA_6G09600)-RELATED"/>
    <property type="match status" value="1"/>
</dbReference>
<dbReference type="RefSeq" id="WP_131101710.1">
    <property type="nucleotide sequence ID" value="NZ_CP036455.1"/>
</dbReference>
<name>A0A4P6QAC7_9ACTN</name>